<evidence type="ECO:0000256" key="5">
    <source>
        <dbReference type="PROSITE-ProRule" id="PRU00221"/>
    </source>
</evidence>
<dbReference type="InterPro" id="IPR038357">
    <property type="entry name" value="KEN_sf"/>
</dbReference>
<dbReference type="InterPro" id="IPR001680">
    <property type="entry name" value="WD40_rpt"/>
</dbReference>
<dbReference type="SUPFAM" id="SSF101908">
    <property type="entry name" value="Putative isomerase YbhE"/>
    <property type="match status" value="1"/>
</dbReference>
<organism evidence="10 11">
    <name type="scientific">Oikopleura dioica</name>
    <name type="common">Tunicate</name>
    <dbReference type="NCBI Taxonomy" id="34765"/>
    <lineage>
        <taxon>Eukaryota</taxon>
        <taxon>Metazoa</taxon>
        <taxon>Chordata</taxon>
        <taxon>Tunicata</taxon>
        <taxon>Appendicularia</taxon>
        <taxon>Copelata</taxon>
        <taxon>Oikopleuridae</taxon>
        <taxon>Oikopleura</taxon>
    </lineage>
</organism>
<dbReference type="SUPFAM" id="SSF56112">
    <property type="entry name" value="Protein kinase-like (PK-like)"/>
    <property type="match status" value="1"/>
</dbReference>
<evidence type="ECO:0000256" key="3">
    <source>
        <dbReference type="ARBA" id="ARBA00022741"/>
    </source>
</evidence>
<evidence type="ECO:0000313" key="10">
    <source>
        <dbReference type="EMBL" id="CAG5098250.1"/>
    </source>
</evidence>
<name>A0ABN7SDL8_OIKDI</name>
<feature type="domain" description="KEN" evidence="9">
    <location>
        <begin position="329"/>
        <end position="469"/>
    </location>
</feature>
<comment type="subcellular location">
    <subcellularLocation>
        <location evidence="1">Cytoplasmic vesicle</location>
        <location evidence="1">Autophagosome</location>
    </subcellularLocation>
</comment>
<keyword evidence="11" id="KW-1185">Reference proteome</keyword>
<evidence type="ECO:0000259" key="9">
    <source>
        <dbReference type="PROSITE" id="PS51392"/>
    </source>
</evidence>
<keyword evidence="7" id="KW-0175">Coiled coil</keyword>
<accession>A0ABN7SDL8</accession>
<dbReference type="PANTHER" id="PTHR13954">
    <property type="entry name" value="IRE1-RELATED"/>
    <property type="match status" value="1"/>
</dbReference>
<dbReference type="InterPro" id="IPR008271">
    <property type="entry name" value="Ser/Thr_kinase_AS"/>
</dbReference>
<dbReference type="SUPFAM" id="SSF58026">
    <property type="entry name" value="Delta-sleep-inducing peptide immunoreactive peptide"/>
    <property type="match status" value="1"/>
</dbReference>
<evidence type="ECO:0000256" key="2">
    <source>
        <dbReference type="ARBA" id="ARBA00022729"/>
    </source>
</evidence>
<evidence type="ECO:0000259" key="8">
    <source>
        <dbReference type="PROSITE" id="PS50011"/>
    </source>
</evidence>
<dbReference type="PANTHER" id="PTHR13954:SF6">
    <property type="entry name" value="NON-SPECIFIC SERINE_THREONINE PROTEIN KINASE"/>
    <property type="match status" value="1"/>
</dbReference>
<reference evidence="10 11" key="1">
    <citation type="submission" date="2021-04" db="EMBL/GenBank/DDBJ databases">
        <authorList>
            <person name="Bliznina A."/>
        </authorList>
    </citation>
    <scope>NUCLEOTIDE SEQUENCE [LARGE SCALE GENOMIC DNA]</scope>
</reference>
<evidence type="ECO:0000256" key="6">
    <source>
        <dbReference type="PROSITE-ProRule" id="PRU10141"/>
    </source>
</evidence>
<keyword evidence="4 6" id="KW-0067">ATP-binding</keyword>
<dbReference type="Gene3D" id="1.20.5.490">
    <property type="entry name" value="Single helix bin"/>
    <property type="match status" value="1"/>
</dbReference>
<dbReference type="Pfam" id="PF00400">
    <property type="entry name" value="WD40"/>
    <property type="match status" value="1"/>
</dbReference>
<feature type="coiled-coil region" evidence="7">
    <location>
        <begin position="32"/>
        <end position="66"/>
    </location>
</feature>
<dbReference type="Gene3D" id="2.130.10.10">
    <property type="entry name" value="YVTN repeat-like/Quinoprotein amine dehydrogenase"/>
    <property type="match status" value="2"/>
</dbReference>
<dbReference type="Pfam" id="PF06479">
    <property type="entry name" value="Ribonuc_2-5A"/>
    <property type="match status" value="1"/>
</dbReference>
<keyword evidence="5" id="KW-0853">WD repeat</keyword>
<dbReference type="Gene3D" id="3.30.200.20">
    <property type="entry name" value="Phosphorylase Kinase, domain 1"/>
    <property type="match status" value="1"/>
</dbReference>
<protein>
    <submittedName>
        <fullName evidence="10">Oidioi.mRNA.OKI2018_I69.XSR.g15499.t1.cds</fullName>
    </submittedName>
</protein>
<dbReference type="PROSITE" id="PS00107">
    <property type="entry name" value="PROTEIN_KINASE_ATP"/>
    <property type="match status" value="1"/>
</dbReference>
<dbReference type="InterPro" id="IPR015943">
    <property type="entry name" value="WD40/YVTN_repeat-like_dom_sf"/>
</dbReference>
<dbReference type="InterPro" id="IPR011009">
    <property type="entry name" value="Kinase-like_dom_sf"/>
</dbReference>
<feature type="domain" description="Protein kinase" evidence="8">
    <location>
        <begin position="64"/>
        <end position="326"/>
    </location>
</feature>
<feature type="binding site" evidence="6">
    <location>
        <position position="91"/>
    </location>
    <ligand>
        <name>ATP</name>
        <dbReference type="ChEBI" id="CHEBI:30616"/>
    </ligand>
</feature>
<proteinExistence type="predicted"/>
<keyword evidence="2" id="KW-0732">Signal</keyword>
<dbReference type="PROSITE" id="PS50294">
    <property type="entry name" value="WD_REPEATS_REGION"/>
    <property type="match status" value="1"/>
</dbReference>
<gene>
    <name evidence="10" type="ORF">OKIOD_LOCUS7057</name>
</gene>
<dbReference type="PROSITE" id="PS00108">
    <property type="entry name" value="PROTEIN_KINASE_ST"/>
    <property type="match status" value="1"/>
</dbReference>
<dbReference type="PROSITE" id="PS50011">
    <property type="entry name" value="PROTEIN_KINASE_DOM"/>
    <property type="match status" value="1"/>
</dbReference>
<dbReference type="EMBL" id="OU015569">
    <property type="protein sequence ID" value="CAG5098250.1"/>
    <property type="molecule type" value="Genomic_DNA"/>
</dbReference>
<sequence length="891" mass="102061">MTHSEEYDSLLRQYRDLGSEFEHLCYSSRNEVQRLTDIVETLEERVRSLEAENQALRQQLQTRYRQPKILGTGGFGTVYEGQLEGRVVAVKRQKIDEHTRTKIQREIDVLRHYEHKNICRYLYSKYEMIDGHWHLDIFMKKYDLDLAKLIRDETPTAEEKRKLLKEIVDGIQYLHSSHSKKEKIIHRDLKPENILIQRENNGYSCALSDFALSKITKSDDTIAKATSHTSYCGTLAYSAPETLSNSGGKFQKANEKSDIYSLGLVIYFVLTDGGHPFGNEWYKIPLEEPSLEAVMDSIFKQLLETMLKNDLTERISVEAITKHPAFFNEIEKLDYIEKCYDLLKNADENAILCMDYQFDELDWRDQICKHLRRQHLGHAKKGKIVDAYQRTFIDLVKAIRNKSAHFTEFCEKEIANAETPTVFSSSPLIKESFCKYWLDKFPQIIPILYSFLSISFPTSEKGNRNFLTELYGTREDLEIVQKFCFKSFSTQGIQRISEKETSAVVQNLLENKICVIGSSSTSFELKLKSSSNVTKEIVREKEKVSAFDFRCAENCQIAFGYESGLTCIYDFDGSYILHLKGTNGESSHTEKVLTIRWSPDGCLVASGGKDGRICVWDRKNGKYGFIKSTQINVEGYAKDIHWCSSRQFIISVGSFTIIQISVFLNANGDGASDLFSFKKVDLRSTEPHSICPVVDEFQNLSDKVDRTSLDISSGLLASLSQNGNIHVWSLSDQTNEPIIHLTLPPFQSCCTNSKSPKQGILWKSFPSSKIIYLASISNCSLRLWMFEDKDSFSPENILTFSAPDSSSPISAYSFSPCVRYFVFSHNFSVFIIFLKAADLQPIELFTSPERMRIDGFEWHTSSTKLYFWGKKGAFLIDLLAQATFFNAHINY</sequence>
<dbReference type="SMART" id="SM00320">
    <property type="entry name" value="WD40"/>
    <property type="match status" value="3"/>
</dbReference>
<dbReference type="Pfam" id="PF00069">
    <property type="entry name" value="Pkinase"/>
    <property type="match status" value="1"/>
</dbReference>
<dbReference type="InterPro" id="IPR010513">
    <property type="entry name" value="KEN_dom"/>
</dbReference>
<dbReference type="InterPro" id="IPR000719">
    <property type="entry name" value="Prot_kinase_dom"/>
</dbReference>
<dbReference type="InterPro" id="IPR017441">
    <property type="entry name" value="Protein_kinase_ATP_BS"/>
</dbReference>
<feature type="repeat" description="WD" evidence="5">
    <location>
        <begin position="585"/>
        <end position="617"/>
    </location>
</feature>
<dbReference type="Gene3D" id="1.20.1440.180">
    <property type="entry name" value="KEN domain"/>
    <property type="match status" value="1"/>
</dbReference>
<evidence type="ECO:0000256" key="4">
    <source>
        <dbReference type="ARBA" id="ARBA00022840"/>
    </source>
</evidence>
<dbReference type="InterPro" id="IPR045133">
    <property type="entry name" value="IRE1/2-like"/>
</dbReference>
<dbReference type="Gene3D" id="1.10.510.10">
    <property type="entry name" value="Transferase(Phosphotransferase) domain 1"/>
    <property type="match status" value="1"/>
</dbReference>
<evidence type="ECO:0000256" key="7">
    <source>
        <dbReference type="SAM" id="Coils"/>
    </source>
</evidence>
<keyword evidence="3 6" id="KW-0547">Nucleotide-binding</keyword>
<dbReference type="PROSITE" id="PS51392">
    <property type="entry name" value="KEN"/>
    <property type="match status" value="1"/>
</dbReference>
<evidence type="ECO:0000313" key="11">
    <source>
        <dbReference type="Proteomes" id="UP001158576"/>
    </source>
</evidence>
<dbReference type="SMART" id="SM00220">
    <property type="entry name" value="S_TKc"/>
    <property type="match status" value="1"/>
</dbReference>
<evidence type="ECO:0000256" key="1">
    <source>
        <dbReference type="ARBA" id="ARBA00004419"/>
    </source>
</evidence>
<dbReference type="Proteomes" id="UP001158576">
    <property type="component" value="Chromosome XSR"/>
</dbReference>
<dbReference type="PROSITE" id="PS50082">
    <property type="entry name" value="WD_REPEATS_2"/>
    <property type="match status" value="1"/>
</dbReference>